<reference evidence="2 3" key="1">
    <citation type="submission" date="2017-02" db="EMBL/GenBank/DDBJ databases">
        <authorList>
            <person name="Peterson S.W."/>
        </authorList>
    </citation>
    <scope>NUCLEOTIDE SEQUENCE [LARGE SCALE GENOMIC DNA]</scope>
    <source>
        <strain evidence="2 3">CIP104813</strain>
    </source>
</reference>
<name>A0A1X6X0U3_9MICO</name>
<protein>
    <submittedName>
        <fullName evidence="2">Chromosome segregation ATPases</fullName>
    </submittedName>
</protein>
<dbReference type="OrthoDB" id="1550523at2"/>
<dbReference type="InterPro" id="IPR011009">
    <property type="entry name" value="Kinase-like_dom_sf"/>
</dbReference>
<proteinExistence type="predicted"/>
<dbReference type="RefSeq" id="WP_087104110.1">
    <property type="nucleotide sequence ID" value="NZ_FWFG01000064.1"/>
</dbReference>
<dbReference type="Proteomes" id="UP000195981">
    <property type="component" value="Unassembled WGS sequence"/>
</dbReference>
<evidence type="ECO:0000313" key="3">
    <source>
        <dbReference type="Proteomes" id="UP000195981"/>
    </source>
</evidence>
<evidence type="ECO:0000313" key="2">
    <source>
        <dbReference type="EMBL" id="SLM92008.1"/>
    </source>
</evidence>
<dbReference type="Pfam" id="PF13224">
    <property type="entry name" value="DUF4032"/>
    <property type="match status" value="1"/>
</dbReference>
<dbReference type="InterPro" id="IPR025111">
    <property type="entry name" value="DUF4032"/>
</dbReference>
<sequence length="413" mass="46902">MAPLEITASRPDPALLDLPWELPLEEWPTSILAALPRGISRHVVRFVRVSGRVLAVKEIDQRLARREYEMLRVLGRIGIPSVEPVGVITGRQGPDGDELDAVLVTKHLQFSLPYRAVFSQLSQAETAKRLIDALAVLLVRLHLQGFFWGDVSLSNTLFRRDAGAFAAYIVDVETGTFHERLSDGQREHDLDIARVNIIGEIMDLQAGNMMDPEADAVEVGDVLLARYGELWAALTERESFRADERWRMSERVERLNDMGFDVDELDLTTDLDGTTVSIQPKVVDAGHHARRLLRLTGIDAQENQARRLLNDLDQYRAVTDQQGEDEEFVAAEWLQGQYEPVIRAFPRAMRAKLEAPEYYHEILEHKWFLSQKAQRDVSMDEAVQDYILTQLPYRRDEKSLIATETTAIPAIEP</sequence>
<gene>
    <name evidence="2" type="ORF">FM110_07425</name>
</gene>
<accession>A0A1X6X0U3</accession>
<dbReference type="AlphaFoldDB" id="A0A1X6X0U3"/>
<organism evidence="2 3">
    <name type="scientific">Brachybacterium nesterenkovii</name>
    <dbReference type="NCBI Taxonomy" id="47847"/>
    <lineage>
        <taxon>Bacteria</taxon>
        <taxon>Bacillati</taxon>
        <taxon>Actinomycetota</taxon>
        <taxon>Actinomycetes</taxon>
        <taxon>Micrococcales</taxon>
        <taxon>Dermabacteraceae</taxon>
        <taxon>Brachybacterium</taxon>
    </lineage>
</organism>
<evidence type="ECO:0000259" key="1">
    <source>
        <dbReference type="Pfam" id="PF13224"/>
    </source>
</evidence>
<keyword evidence="3" id="KW-1185">Reference proteome</keyword>
<feature type="domain" description="DUF4032" evidence="1">
    <location>
        <begin position="229"/>
        <end position="390"/>
    </location>
</feature>
<dbReference type="SUPFAM" id="SSF56112">
    <property type="entry name" value="Protein kinase-like (PK-like)"/>
    <property type="match status" value="1"/>
</dbReference>
<dbReference type="EMBL" id="FWFG01000064">
    <property type="protein sequence ID" value="SLM92008.1"/>
    <property type="molecule type" value="Genomic_DNA"/>
</dbReference>